<dbReference type="EMBL" id="CP097506">
    <property type="protein sequence ID" value="URD96591.1"/>
    <property type="molecule type" value="Genomic_DNA"/>
</dbReference>
<evidence type="ECO:0000313" key="4">
    <source>
        <dbReference type="Proteomes" id="UP001055439"/>
    </source>
</evidence>
<dbReference type="PANTHER" id="PTHR33825:SF14">
    <property type="entry name" value="CHITINASE-LIKE PROTEIN"/>
    <property type="match status" value="1"/>
</dbReference>
<evidence type="ECO:0000256" key="2">
    <source>
        <dbReference type="SAM" id="Phobius"/>
    </source>
</evidence>
<keyword evidence="2" id="KW-1133">Transmembrane helix</keyword>
<dbReference type="AlphaFoldDB" id="A0A9E7FLZ3"/>
<dbReference type="PANTHER" id="PTHR33825">
    <property type="entry name" value="CHITINASE-LIKE PROTEIN"/>
    <property type="match status" value="1"/>
</dbReference>
<dbReference type="OrthoDB" id="1923031at2759"/>
<gene>
    <name evidence="3" type="ORF">MUK42_31036</name>
</gene>
<proteinExistence type="predicted"/>
<evidence type="ECO:0000256" key="1">
    <source>
        <dbReference type="SAM" id="MobiDB-lite"/>
    </source>
</evidence>
<feature type="region of interest" description="Disordered" evidence="1">
    <location>
        <begin position="1"/>
        <end position="21"/>
    </location>
</feature>
<feature type="region of interest" description="Disordered" evidence="1">
    <location>
        <begin position="474"/>
        <end position="510"/>
    </location>
</feature>
<keyword evidence="4" id="KW-1185">Reference proteome</keyword>
<organism evidence="3 4">
    <name type="scientific">Musa troglodytarum</name>
    <name type="common">fe'i banana</name>
    <dbReference type="NCBI Taxonomy" id="320322"/>
    <lineage>
        <taxon>Eukaryota</taxon>
        <taxon>Viridiplantae</taxon>
        <taxon>Streptophyta</taxon>
        <taxon>Embryophyta</taxon>
        <taxon>Tracheophyta</taxon>
        <taxon>Spermatophyta</taxon>
        <taxon>Magnoliopsida</taxon>
        <taxon>Liliopsida</taxon>
        <taxon>Zingiberales</taxon>
        <taxon>Musaceae</taxon>
        <taxon>Musa</taxon>
    </lineage>
</organism>
<feature type="transmembrane region" description="Helical" evidence="2">
    <location>
        <begin position="110"/>
        <end position="138"/>
    </location>
</feature>
<reference evidence="3" key="1">
    <citation type="submission" date="2022-05" db="EMBL/GenBank/DDBJ databases">
        <title>The Musa troglodytarum L. genome provides insights into the mechanism of non-climacteric behaviour and enrichment of carotenoids.</title>
        <authorList>
            <person name="Wang J."/>
        </authorList>
    </citation>
    <scope>NUCLEOTIDE SEQUENCE</scope>
    <source>
        <tissue evidence="3">Leaf</tissue>
    </source>
</reference>
<sequence>MLLRQSPLIASPNPSPIPRNPRSYPISRILFSRCCFRTPRDRSLPSLQCCASKGSDAAAVEAVTEVEVAVGEAESREAGGAGSAGVSVGIGSPALTAGLGLYRMSLGDQAFFLLAFIACTTSVAFTSLVVAAIPTLLAMQRAATSLARLADTASEELPSTMAAIRLSGMEISDLTLELSDLSQEISEGISKSAQAVQAAEAGIRQIGALARCQTVSMIEERANLPNISLKPMVAGAARKTSHVVGKAKKTFMNIISGGEHSQKSEDMSDKISYLSIVNISRICKPYVTWVRSINRHEQPKGRSGLVHNVGTLLAFLFKEHIELYFYGDMQNCSHQSKPKHGDTEVNLLSKYKKICLQATFFVSFAAIFRIVHLFHFWVCLNLSLYSLKSLFHASFVTFDWWTGIVSLYVDLPGKVPVLGFCRRSSCILQCGLILRIHRSSHETRPNHEFLIKSSSVAGRNPDVTSSLVALLPTLPLHPDREPSSGASGEGRGDPRRRWEVDSRWGSSSPTLLCHQPL</sequence>
<keyword evidence="2" id="KW-0472">Membrane</keyword>
<protein>
    <submittedName>
        <fullName evidence="3">Uncharacterized protein</fullName>
    </submittedName>
</protein>
<keyword evidence="2" id="KW-0812">Transmembrane</keyword>
<evidence type="ECO:0000313" key="3">
    <source>
        <dbReference type="EMBL" id="URD96591.1"/>
    </source>
</evidence>
<feature type="compositionally biased region" description="Basic and acidic residues" evidence="1">
    <location>
        <begin position="490"/>
        <end position="502"/>
    </location>
</feature>
<accession>A0A9E7FLZ3</accession>
<name>A0A9E7FLZ3_9LILI</name>
<dbReference type="Proteomes" id="UP001055439">
    <property type="component" value="Chromosome 4"/>
</dbReference>